<keyword evidence="3" id="KW-0949">S-adenosyl-L-methionine</keyword>
<dbReference type="InterPro" id="IPR050600">
    <property type="entry name" value="SETD3_SETD6_MTase"/>
</dbReference>
<dbReference type="PANTHER" id="PTHR13271">
    <property type="entry name" value="UNCHARACTERIZED PUTATIVE METHYLTRANSFERASE"/>
    <property type="match status" value="1"/>
</dbReference>
<dbReference type="Pfam" id="PF09273">
    <property type="entry name" value="Rubis-subs-bind"/>
    <property type="match status" value="1"/>
</dbReference>
<dbReference type="PANTHER" id="PTHR13271:SF147">
    <property type="entry name" value="PROTEIN-LYSINE N-METHYLTRANSFERASE EFM1-RELATED"/>
    <property type="match status" value="1"/>
</dbReference>
<evidence type="ECO:0000313" key="6">
    <source>
        <dbReference type="Proteomes" id="UP001194696"/>
    </source>
</evidence>
<dbReference type="EMBL" id="JAAAIM010000041">
    <property type="protein sequence ID" value="KAG0297070.1"/>
    <property type="molecule type" value="Genomic_DNA"/>
</dbReference>
<dbReference type="CDD" id="cd19180">
    <property type="entry name" value="SET_SpSET10-like"/>
    <property type="match status" value="1"/>
</dbReference>
<organism evidence="5 6">
    <name type="scientific">Linnemannia gamsii</name>
    <dbReference type="NCBI Taxonomy" id="64522"/>
    <lineage>
        <taxon>Eukaryota</taxon>
        <taxon>Fungi</taxon>
        <taxon>Fungi incertae sedis</taxon>
        <taxon>Mucoromycota</taxon>
        <taxon>Mortierellomycotina</taxon>
        <taxon>Mortierellomycetes</taxon>
        <taxon>Mortierellales</taxon>
        <taxon>Mortierellaceae</taxon>
        <taxon>Linnemannia</taxon>
    </lineage>
</organism>
<evidence type="ECO:0000256" key="3">
    <source>
        <dbReference type="ARBA" id="ARBA00022691"/>
    </source>
</evidence>
<feature type="domain" description="Rubisco LSMT substrate-binding" evidence="4">
    <location>
        <begin position="299"/>
        <end position="443"/>
    </location>
</feature>
<evidence type="ECO:0000313" key="5">
    <source>
        <dbReference type="EMBL" id="KAG0297070.1"/>
    </source>
</evidence>
<keyword evidence="2" id="KW-0808">Transferase</keyword>
<evidence type="ECO:0000256" key="2">
    <source>
        <dbReference type="ARBA" id="ARBA00022679"/>
    </source>
</evidence>
<comment type="caution">
    <text evidence="5">The sequence shown here is derived from an EMBL/GenBank/DDBJ whole genome shotgun (WGS) entry which is preliminary data.</text>
</comment>
<dbReference type="Proteomes" id="UP001194696">
    <property type="component" value="Unassembled WGS sequence"/>
</dbReference>
<reference evidence="5 6" key="1">
    <citation type="journal article" date="2020" name="Fungal Divers.">
        <title>Resolving the Mortierellaceae phylogeny through synthesis of multi-gene phylogenetics and phylogenomics.</title>
        <authorList>
            <person name="Vandepol N."/>
            <person name="Liber J."/>
            <person name="Desiro A."/>
            <person name="Na H."/>
            <person name="Kennedy M."/>
            <person name="Barry K."/>
            <person name="Grigoriev I.V."/>
            <person name="Miller A.N."/>
            <person name="O'Donnell K."/>
            <person name="Stajich J.E."/>
            <person name="Bonito G."/>
        </authorList>
    </citation>
    <scope>NUCLEOTIDE SEQUENCE [LARGE SCALE GENOMIC DNA]</scope>
    <source>
        <strain evidence="5 6">AD045</strain>
    </source>
</reference>
<dbReference type="InterPro" id="IPR046341">
    <property type="entry name" value="SET_dom_sf"/>
</dbReference>
<dbReference type="InterPro" id="IPR044432">
    <property type="entry name" value="Set10/Efm1_SET"/>
</dbReference>
<gene>
    <name evidence="5" type="ORF">BGZ96_007771</name>
</gene>
<keyword evidence="1" id="KW-0489">Methyltransferase</keyword>
<dbReference type="SUPFAM" id="SSF82199">
    <property type="entry name" value="SET domain"/>
    <property type="match status" value="1"/>
</dbReference>
<accession>A0ABQ7KEB2</accession>
<dbReference type="SUPFAM" id="SSF81822">
    <property type="entry name" value="RuBisCo LSMT C-terminal, substrate-binding domain"/>
    <property type="match status" value="1"/>
</dbReference>
<keyword evidence="6" id="KW-1185">Reference proteome</keyword>
<dbReference type="InterPro" id="IPR015353">
    <property type="entry name" value="Rubisco_LSMT_subst-bd"/>
</dbReference>
<proteinExistence type="predicted"/>
<name>A0ABQ7KEB2_9FUNG</name>
<evidence type="ECO:0000259" key="4">
    <source>
        <dbReference type="Pfam" id="PF09273"/>
    </source>
</evidence>
<dbReference type="InterPro" id="IPR036464">
    <property type="entry name" value="Rubisco_LSMT_subst-bd_sf"/>
</dbReference>
<sequence>MDSSSSTPSSSKQTRFVNWLTANGASFPKLEFRNDADGCGSVYASADIAEDEVFLTLPFDRIVITDALARKSLPLPPSSPSSPSAQLLDSRTTIILFLIQQQIAAIAAENQSSDHQEDKNGSDSSAAAGSFHQPYLDMVPDKIHTALEFDDQDMEHLRGTNAFLVVKELKENLRAKYAKIMEVVGDELTVEKGYTWERFLWAETVVSSRTFPASLFGHQVANEIVLIPLADTLNHKSRHKATWIKTAEGLQMSSAATKKGDQVFNNYGPKSNEELLVGYGFCIESNADDMVTLKTNFSRDPDQERKTEILRCLGVSADTVHHLRRGWIPDQLLEIMRIMAMNPTEVTRYHAMIQDYEQEGDDEEDDAAREQRLENTKLAIKTTLSSELQFVGLRNEFAMLDLMDMLLHTKLQGVVEWDQKLSPPQNSAQEFIRIYRQGQKEVLESCAELCRGMFSVLLSESSTAELSMEQAVFGGASAQGDGSNTRKRPEPSEFYTTERFKEVALQEARSMSDLKREAAQQVLLSAEGIMIEHKDELFGEAFITAFPDHGWGEKLSDDLDEEEEMAVQMEQDAIVTSFLIFQTQQPERLCQFITAAKKFDFSSQLDEDMRGDVEDLRQSLQETLEEIDLEKFDFTNTFTPEAFLWATGLLEALSLSLHINGELVSGILAPRDPQAVDGGRQKRKHDQ</sequence>
<dbReference type="Gene3D" id="3.90.1410.10">
    <property type="entry name" value="set domain protein methyltransferase, domain 1"/>
    <property type="match status" value="1"/>
</dbReference>
<dbReference type="Gene3D" id="3.90.1420.10">
    <property type="entry name" value="Rubisco LSMT, substrate-binding domain"/>
    <property type="match status" value="1"/>
</dbReference>
<evidence type="ECO:0000256" key="1">
    <source>
        <dbReference type="ARBA" id="ARBA00022603"/>
    </source>
</evidence>
<protein>
    <recommendedName>
        <fullName evidence="4">Rubisco LSMT substrate-binding domain-containing protein</fullName>
    </recommendedName>
</protein>